<dbReference type="InterPro" id="IPR011006">
    <property type="entry name" value="CheY-like_superfamily"/>
</dbReference>
<sequence length="123" mass="13975">MVINLFDNDSLGKQASTERTILNTGHRSSKEHSSYEVIEILKDYDIKELILHIQSPEIDGIELTIKTTEIFRRLDAIALSADSHLIKDALSQNFAKQLVTKFSFTKLLEEQDLLDELSALLDD</sequence>
<dbReference type="RefSeq" id="WP_160961751.1">
    <property type="nucleotide sequence ID" value="NZ_WVUD01000024.1"/>
</dbReference>
<dbReference type="AlphaFoldDB" id="A0A7C9N2U9"/>
<dbReference type="EMBL" id="WVUD01000024">
    <property type="protein sequence ID" value="MYL84071.1"/>
    <property type="molecule type" value="Genomic_DNA"/>
</dbReference>
<dbReference type="Proteomes" id="UP000482487">
    <property type="component" value="Unassembled WGS sequence"/>
</dbReference>
<keyword evidence="2" id="KW-1185">Reference proteome</keyword>
<dbReference type="Gene3D" id="3.40.50.2300">
    <property type="match status" value="1"/>
</dbReference>
<name>A0A7C9N2U9_9BACT</name>
<evidence type="ECO:0000313" key="2">
    <source>
        <dbReference type="Proteomes" id="UP000482487"/>
    </source>
</evidence>
<comment type="caution">
    <text evidence="1">The sequence shown here is derived from an EMBL/GenBank/DDBJ whole genome shotgun (WGS) entry which is preliminary data.</text>
</comment>
<dbReference type="SUPFAM" id="SSF52172">
    <property type="entry name" value="CheY-like"/>
    <property type="match status" value="1"/>
</dbReference>
<evidence type="ECO:0000313" key="1">
    <source>
        <dbReference type="EMBL" id="MYL84071.1"/>
    </source>
</evidence>
<reference evidence="1 2" key="1">
    <citation type="submission" date="2020-01" db="EMBL/GenBank/DDBJ databases">
        <title>Genome sequence of Desulfovibrio aerotolerans DSM 16695(T).</title>
        <authorList>
            <person name="Karnachuk O."/>
            <person name="Avakyan M."/>
            <person name="Mardanov A."/>
            <person name="Kadnikov V."/>
            <person name="Ravin N."/>
        </authorList>
    </citation>
    <scope>NUCLEOTIDE SEQUENCE [LARGE SCALE GENOMIC DNA]</scope>
    <source>
        <strain evidence="1 2">DSM 16695</strain>
    </source>
</reference>
<proteinExistence type="predicted"/>
<organism evidence="1 2">
    <name type="scientific">Solidesulfovibrio aerotolerans</name>
    <dbReference type="NCBI Taxonomy" id="295255"/>
    <lineage>
        <taxon>Bacteria</taxon>
        <taxon>Pseudomonadati</taxon>
        <taxon>Thermodesulfobacteriota</taxon>
        <taxon>Desulfovibrionia</taxon>
        <taxon>Desulfovibrionales</taxon>
        <taxon>Desulfovibrionaceae</taxon>
        <taxon>Solidesulfovibrio</taxon>
    </lineage>
</organism>
<protein>
    <submittedName>
        <fullName evidence="1">Uncharacterized protein</fullName>
    </submittedName>
</protein>
<gene>
    <name evidence="1" type="ORF">GTA51_13125</name>
</gene>
<accession>A0A7C9N2U9</accession>